<dbReference type="EMBL" id="CAJJDM010000107">
    <property type="protein sequence ID" value="CAD8097684.1"/>
    <property type="molecule type" value="Genomic_DNA"/>
</dbReference>
<dbReference type="Proteomes" id="UP000688137">
    <property type="component" value="Unassembled WGS sequence"/>
</dbReference>
<protein>
    <submittedName>
        <fullName evidence="1">Uncharacterized protein</fullName>
    </submittedName>
</protein>
<gene>
    <name evidence="1" type="ORF">PPRIM_AZ9-3.1.T1040178</name>
</gene>
<comment type="caution">
    <text evidence="1">The sequence shown here is derived from an EMBL/GenBank/DDBJ whole genome shotgun (WGS) entry which is preliminary data.</text>
</comment>
<evidence type="ECO:0000313" key="2">
    <source>
        <dbReference type="Proteomes" id="UP000688137"/>
    </source>
</evidence>
<reference evidence="1" key="1">
    <citation type="submission" date="2021-01" db="EMBL/GenBank/DDBJ databases">
        <authorList>
            <consortium name="Genoscope - CEA"/>
            <person name="William W."/>
        </authorList>
    </citation>
    <scope>NUCLEOTIDE SEQUENCE</scope>
</reference>
<accession>A0A8S1P487</accession>
<proteinExistence type="predicted"/>
<dbReference type="AlphaFoldDB" id="A0A8S1P487"/>
<sequence>MISVILRDQESKRIIKYLNLNITYLAKYMNKENEINVLIKNFFFQANQCISQITQGYFYLKLKFI</sequence>
<name>A0A8S1P487_PARPR</name>
<evidence type="ECO:0000313" key="1">
    <source>
        <dbReference type="EMBL" id="CAD8097684.1"/>
    </source>
</evidence>
<keyword evidence="2" id="KW-1185">Reference proteome</keyword>
<organism evidence="1 2">
    <name type="scientific">Paramecium primaurelia</name>
    <dbReference type="NCBI Taxonomy" id="5886"/>
    <lineage>
        <taxon>Eukaryota</taxon>
        <taxon>Sar</taxon>
        <taxon>Alveolata</taxon>
        <taxon>Ciliophora</taxon>
        <taxon>Intramacronucleata</taxon>
        <taxon>Oligohymenophorea</taxon>
        <taxon>Peniculida</taxon>
        <taxon>Parameciidae</taxon>
        <taxon>Paramecium</taxon>
    </lineage>
</organism>